<dbReference type="AlphaFoldDB" id="A0AAE0VGT5"/>
<feature type="transmembrane region" description="Helical" evidence="1">
    <location>
        <begin position="109"/>
        <end position="131"/>
    </location>
</feature>
<sequence length="216" mass="25209">MYNEDVNCSFKYAGRPFGDNSFSFGTAKVSWLKASALSVFRYVYLKPRKSTNDAYFIKDNLSNLVLKYVESGLVQELKWRYLQNNRRCTKNLNADMVLRKLDLEHTEGLFIMLLVAMGVAFLLLCIEYVVYSSLVPRLRKKPQNSFWKSNWIAFISQNLHRSIVSEQFVSTRQIATEMLNSVKRFSFIQLFQKNESLKKVLSEEESHYECDVMCIG</sequence>
<keyword evidence="1" id="KW-0812">Transmembrane</keyword>
<proteinExistence type="predicted"/>
<protein>
    <submittedName>
        <fullName evidence="2">Uncharacterized protein</fullName>
    </submittedName>
</protein>
<keyword evidence="1" id="KW-1133">Transmembrane helix</keyword>
<evidence type="ECO:0000313" key="2">
    <source>
        <dbReference type="EMBL" id="KAK3577738.1"/>
    </source>
</evidence>
<name>A0AAE0VGT5_9BIVA</name>
<keyword evidence="1" id="KW-0472">Membrane</keyword>
<dbReference type="Proteomes" id="UP001195483">
    <property type="component" value="Unassembled WGS sequence"/>
</dbReference>
<keyword evidence="3" id="KW-1185">Reference proteome</keyword>
<reference evidence="2" key="1">
    <citation type="journal article" date="2021" name="Genome Biol. Evol.">
        <title>A High-Quality Reference Genome for a Parasitic Bivalve with Doubly Uniparental Inheritance (Bivalvia: Unionida).</title>
        <authorList>
            <person name="Smith C.H."/>
        </authorList>
    </citation>
    <scope>NUCLEOTIDE SEQUENCE</scope>
    <source>
        <strain evidence="2">CHS0354</strain>
    </source>
</reference>
<evidence type="ECO:0000313" key="3">
    <source>
        <dbReference type="Proteomes" id="UP001195483"/>
    </source>
</evidence>
<comment type="caution">
    <text evidence="2">The sequence shown here is derived from an EMBL/GenBank/DDBJ whole genome shotgun (WGS) entry which is preliminary data.</text>
</comment>
<reference evidence="2" key="3">
    <citation type="submission" date="2023-05" db="EMBL/GenBank/DDBJ databases">
        <authorList>
            <person name="Smith C.H."/>
        </authorList>
    </citation>
    <scope>NUCLEOTIDE SEQUENCE</scope>
    <source>
        <strain evidence="2">CHS0354</strain>
        <tissue evidence="2">Mantle</tissue>
    </source>
</reference>
<gene>
    <name evidence="2" type="ORF">CHS0354_005830</name>
</gene>
<dbReference type="EMBL" id="JAEAOA010000412">
    <property type="protein sequence ID" value="KAK3577738.1"/>
    <property type="molecule type" value="Genomic_DNA"/>
</dbReference>
<reference evidence="2" key="2">
    <citation type="journal article" date="2021" name="Genome Biol. Evol.">
        <title>Developing a high-quality reference genome for a parasitic bivalve with doubly uniparental inheritance (Bivalvia: Unionida).</title>
        <authorList>
            <person name="Smith C.H."/>
        </authorList>
    </citation>
    <scope>NUCLEOTIDE SEQUENCE</scope>
    <source>
        <strain evidence="2">CHS0354</strain>
        <tissue evidence="2">Mantle</tissue>
    </source>
</reference>
<evidence type="ECO:0000256" key="1">
    <source>
        <dbReference type="SAM" id="Phobius"/>
    </source>
</evidence>
<organism evidence="2 3">
    <name type="scientific">Potamilus streckersoni</name>
    <dbReference type="NCBI Taxonomy" id="2493646"/>
    <lineage>
        <taxon>Eukaryota</taxon>
        <taxon>Metazoa</taxon>
        <taxon>Spiralia</taxon>
        <taxon>Lophotrochozoa</taxon>
        <taxon>Mollusca</taxon>
        <taxon>Bivalvia</taxon>
        <taxon>Autobranchia</taxon>
        <taxon>Heteroconchia</taxon>
        <taxon>Palaeoheterodonta</taxon>
        <taxon>Unionida</taxon>
        <taxon>Unionoidea</taxon>
        <taxon>Unionidae</taxon>
        <taxon>Ambleminae</taxon>
        <taxon>Lampsilini</taxon>
        <taxon>Potamilus</taxon>
    </lineage>
</organism>
<accession>A0AAE0VGT5</accession>